<protein>
    <submittedName>
        <fullName evidence="2">Uncharacterized protein</fullName>
    </submittedName>
</protein>
<accession>A0A0F9FQU8</accession>
<reference evidence="2" key="1">
    <citation type="journal article" date="2015" name="Nature">
        <title>Complex archaea that bridge the gap between prokaryotes and eukaryotes.</title>
        <authorList>
            <person name="Spang A."/>
            <person name="Saw J.H."/>
            <person name="Jorgensen S.L."/>
            <person name="Zaremba-Niedzwiedzka K."/>
            <person name="Martijn J."/>
            <person name="Lind A.E."/>
            <person name="van Eijk R."/>
            <person name="Schleper C."/>
            <person name="Guy L."/>
            <person name="Ettema T.J."/>
        </authorList>
    </citation>
    <scope>NUCLEOTIDE SEQUENCE</scope>
</reference>
<evidence type="ECO:0000313" key="2">
    <source>
        <dbReference type="EMBL" id="KKL88874.1"/>
    </source>
</evidence>
<comment type="caution">
    <text evidence="2">The sequence shown here is derived from an EMBL/GenBank/DDBJ whole genome shotgun (WGS) entry which is preliminary data.</text>
</comment>
<sequence>MTDKGASPADMLDALPSEEPPTVAEAMQELQEKLAKPPISKQPKTSNPSIHPLEGLDIDSPAAAEIMGRLQAEIAELRGQVSDLQQA</sequence>
<name>A0A0F9FQU8_9ZZZZ</name>
<gene>
    <name evidence="2" type="ORF">LCGC14_1920380</name>
</gene>
<dbReference type="AlphaFoldDB" id="A0A0F9FQU8"/>
<feature type="region of interest" description="Disordered" evidence="1">
    <location>
        <begin position="1"/>
        <end position="57"/>
    </location>
</feature>
<evidence type="ECO:0000256" key="1">
    <source>
        <dbReference type="SAM" id="MobiDB-lite"/>
    </source>
</evidence>
<proteinExistence type="predicted"/>
<feature type="non-terminal residue" evidence="2">
    <location>
        <position position="87"/>
    </location>
</feature>
<organism evidence="2">
    <name type="scientific">marine sediment metagenome</name>
    <dbReference type="NCBI Taxonomy" id="412755"/>
    <lineage>
        <taxon>unclassified sequences</taxon>
        <taxon>metagenomes</taxon>
        <taxon>ecological metagenomes</taxon>
    </lineage>
</organism>
<dbReference type="EMBL" id="LAZR01020441">
    <property type="protein sequence ID" value="KKL88874.1"/>
    <property type="molecule type" value="Genomic_DNA"/>
</dbReference>